<feature type="transmembrane region" description="Helical" evidence="1">
    <location>
        <begin position="105"/>
        <end position="125"/>
    </location>
</feature>
<name>A0A645CA41_9ZZZZ</name>
<reference evidence="2" key="1">
    <citation type="submission" date="2019-08" db="EMBL/GenBank/DDBJ databases">
        <authorList>
            <person name="Kucharzyk K."/>
            <person name="Murdoch R.W."/>
            <person name="Higgins S."/>
            <person name="Loffler F."/>
        </authorList>
    </citation>
    <scope>NUCLEOTIDE SEQUENCE</scope>
</reference>
<evidence type="ECO:0000256" key="1">
    <source>
        <dbReference type="SAM" id="Phobius"/>
    </source>
</evidence>
<comment type="caution">
    <text evidence="2">The sequence shown here is derived from an EMBL/GenBank/DDBJ whole genome shotgun (WGS) entry which is preliminary data.</text>
</comment>
<keyword evidence="1" id="KW-1133">Transmembrane helix</keyword>
<protein>
    <submittedName>
        <fullName evidence="2">Uncharacterized protein</fullName>
    </submittedName>
</protein>
<dbReference type="EMBL" id="VSSQ01025573">
    <property type="protein sequence ID" value="MPM73795.1"/>
    <property type="molecule type" value="Genomic_DNA"/>
</dbReference>
<sequence>MVGCNGHHKARIGKLAGRFKAQFLQFRLGTVAQGGPGNDARSSFEKLIGNQMAFRAVNQHIRKPKLIRDPNRRKNIVAAVHMEMGRQPALQYGNQAFTFKIKIDMVFIFLILLRLLLGFDIIPRFQ</sequence>
<accession>A0A645CA41</accession>
<organism evidence="2">
    <name type="scientific">bioreactor metagenome</name>
    <dbReference type="NCBI Taxonomy" id="1076179"/>
    <lineage>
        <taxon>unclassified sequences</taxon>
        <taxon>metagenomes</taxon>
        <taxon>ecological metagenomes</taxon>
    </lineage>
</organism>
<dbReference type="AlphaFoldDB" id="A0A645CA41"/>
<gene>
    <name evidence="2" type="ORF">SDC9_120780</name>
</gene>
<proteinExistence type="predicted"/>
<evidence type="ECO:0000313" key="2">
    <source>
        <dbReference type="EMBL" id="MPM73795.1"/>
    </source>
</evidence>
<keyword evidence="1" id="KW-0812">Transmembrane</keyword>
<keyword evidence="1" id="KW-0472">Membrane</keyword>